<dbReference type="CDD" id="cd07756">
    <property type="entry name" value="CYTH-like_Pase_CHAD"/>
    <property type="match status" value="1"/>
</dbReference>
<sequence length="512" mass="55895">MEIELKLLLDPADRAKLRRHPLLKRSALGPPQREQMLSIYFDTPDFHLLRHRAGLRVRKSAGQWTQTMKAGGGVLAGLHQRHEWEGPVKGAEPDLAGLRQLLEPGSPWAAALAAPELQGNLQALFTVHVQRDTWNLDVDGAAIELVLDEGSIERNGVALPICEIELELKSGPPERLFELALRLLERMPLRLEHSNKAERGYALCVPAVAAPARAQALQLGRRASVEEGLRAILGNCLVHIEANQAGAIRGDDTEYVHQMRVGVRRLRSALALFAAVAPCPAALRDDIAWLSGVLGEARDWDVLAASTLEALAAAPDGAAQLARVRALLQTQRQQRHAQAAQALQSARYTGLMLSLGAWLTGAGWRLGLAAASARRLDLPLRPFADASIARLHRRALKRGGTLRGAGPRALHRLRGAVKSCHYAAQFFAPLHKEKRVDSYLAAVAAMQDELGWRNDLAVANELLQQLAAQDAADIAALGYARGYLLARLALDRRGLRKCWRALRVLAPPGQPR</sequence>
<evidence type="ECO:0000313" key="3">
    <source>
        <dbReference type="EMBL" id="MDC8756667.1"/>
    </source>
</evidence>
<dbReference type="InterPro" id="IPR033469">
    <property type="entry name" value="CYTH-like_dom_sf"/>
</dbReference>
<dbReference type="EMBL" id="JAQQXR010000001">
    <property type="protein sequence ID" value="MDC8756667.1"/>
    <property type="molecule type" value="Genomic_DNA"/>
</dbReference>
<reference evidence="3 4" key="1">
    <citation type="submission" date="2022-10" db="EMBL/GenBank/DDBJ databases">
        <title>Janthinobacterium sp. hw3 Genome sequencing.</title>
        <authorList>
            <person name="Park S."/>
        </authorList>
    </citation>
    <scope>NUCLEOTIDE SEQUENCE [LARGE SCALE GENOMIC DNA]</scope>
    <source>
        <strain evidence="4">hw3</strain>
    </source>
</reference>
<name>A0ABT5JVA0_9BURK</name>
<keyword evidence="4" id="KW-1185">Reference proteome</keyword>
<dbReference type="SMART" id="SM00880">
    <property type="entry name" value="CHAD"/>
    <property type="match status" value="1"/>
</dbReference>
<dbReference type="PROSITE" id="PS51708">
    <property type="entry name" value="CHAD"/>
    <property type="match status" value="1"/>
</dbReference>
<evidence type="ECO:0000259" key="2">
    <source>
        <dbReference type="PROSITE" id="PS51708"/>
    </source>
</evidence>
<dbReference type="InterPro" id="IPR023577">
    <property type="entry name" value="CYTH_domain"/>
</dbReference>
<feature type="domain" description="CYTH" evidence="1">
    <location>
        <begin position="1"/>
        <end position="207"/>
    </location>
</feature>
<dbReference type="SUPFAM" id="SSF55154">
    <property type="entry name" value="CYTH-like phosphatases"/>
    <property type="match status" value="1"/>
</dbReference>
<evidence type="ECO:0000259" key="1">
    <source>
        <dbReference type="PROSITE" id="PS51707"/>
    </source>
</evidence>
<dbReference type="PANTHER" id="PTHR39569:SF1">
    <property type="entry name" value="INORGANIC TRIPHOSPHATASE"/>
    <property type="match status" value="1"/>
</dbReference>
<organism evidence="3 4">
    <name type="scientific">Janthinobacterium fluminis</name>
    <dbReference type="NCBI Taxonomy" id="2987524"/>
    <lineage>
        <taxon>Bacteria</taxon>
        <taxon>Pseudomonadati</taxon>
        <taxon>Pseudomonadota</taxon>
        <taxon>Betaproteobacteria</taxon>
        <taxon>Burkholderiales</taxon>
        <taxon>Oxalobacteraceae</taxon>
        <taxon>Janthinobacterium</taxon>
    </lineage>
</organism>
<dbReference type="SMART" id="SM01118">
    <property type="entry name" value="CYTH"/>
    <property type="match status" value="1"/>
</dbReference>
<feature type="domain" description="CHAD" evidence="2">
    <location>
        <begin position="222"/>
        <end position="504"/>
    </location>
</feature>
<dbReference type="PROSITE" id="PS51707">
    <property type="entry name" value="CYTH"/>
    <property type="match status" value="1"/>
</dbReference>
<accession>A0ABT5JVA0</accession>
<dbReference type="PANTHER" id="PTHR39569">
    <property type="entry name" value="INORGANIC TRIPHOSPHATASE"/>
    <property type="match status" value="1"/>
</dbReference>
<dbReference type="Pfam" id="PF01928">
    <property type="entry name" value="CYTH"/>
    <property type="match status" value="1"/>
</dbReference>
<dbReference type="Proteomes" id="UP001221208">
    <property type="component" value="Unassembled WGS sequence"/>
</dbReference>
<dbReference type="RefSeq" id="WP_273669303.1">
    <property type="nucleotide sequence ID" value="NZ_JAQQXR010000001.1"/>
</dbReference>
<dbReference type="Gene3D" id="1.40.20.10">
    <property type="entry name" value="CHAD domain"/>
    <property type="match status" value="1"/>
</dbReference>
<gene>
    <name evidence="3" type="ORF">OIK44_03580</name>
</gene>
<dbReference type="Gene3D" id="2.40.320.10">
    <property type="entry name" value="Hypothetical Protein Pfu-838710-001"/>
    <property type="match status" value="1"/>
</dbReference>
<dbReference type="InterPro" id="IPR038186">
    <property type="entry name" value="CHAD_dom_sf"/>
</dbReference>
<dbReference type="InterPro" id="IPR007899">
    <property type="entry name" value="CHAD_dom"/>
</dbReference>
<evidence type="ECO:0000313" key="4">
    <source>
        <dbReference type="Proteomes" id="UP001221208"/>
    </source>
</evidence>
<protein>
    <submittedName>
        <fullName evidence="3">CHAD domain-containing protein</fullName>
    </submittedName>
</protein>
<proteinExistence type="predicted"/>
<dbReference type="InterPro" id="IPR039013">
    <property type="entry name" value="YgiF"/>
</dbReference>
<comment type="caution">
    <text evidence="3">The sequence shown here is derived from an EMBL/GenBank/DDBJ whole genome shotgun (WGS) entry which is preliminary data.</text>
</comment>
<dbReference type="Pfam" id="PF05235">
    <property type="entry name" value="CHAD"/>
    <property type="match status" value="1"/>
</dbReference>